<comment type="caution">
    <text evidence="3">The sequence shown here is derived from an EMBL/GenBank/DDBJ whole genome shotgun (WGS) entry which is preliminary data.</text>
</comment>
<organism evidence="3 4">
    <name type="scientific">Novosphingobium indicum</name>
    <dbReference type="NCBI Taxonomy" id="462949"/>
    <lineage>
        <taxon>Bacteria</taxon>
        <taxon>Pseudomonadati</taxon>
        <taxon>Pseudomonadota</taxon>
        <taxon>Alphaproteobacteria</taxon>
        <taxon>Sphingomonadales</taxon>
        <taxon>Sphingomonadaceae</taxon>
        <taxon>Novosphingobium</taxon>
    </lineage>
</organism>
<evidence type="ECO:0008006" key="5">
    <source>
        <dbReference type="Google" id="ProtNLM"/>
    </source>
</evidence>
<dbReference type="SUPFAM" id="SSF143011">
    <property type="entry name" value="RelE-like"/>
    <property type="match status" value="1"/>
</dbReference>
<name>A0ABQ2JFJ9_9SPHN</name>
<keyword evidence="4" id="KW-1185">Reference proteome</keyword>
<dbReference type="PANTHER" id="PTHR33755">
    <property type="entry name" value="TOXIN PARE1-RELATED"/>
    <property type="match status" value="1"/>
</dbReference>
<gene>
    <name evidence="3" type="ORF">GCM10011349_13820</name>
</gene>
<dbReference type="InterPro" id="IPR007712">
    <property type="entry name" value="RelE/ParE_toxin"/>
</dbReference>
<evidence type="ECO:0000256" key="1">
    <source>
        <dbReference type="ARBA" id="ARBA00006226"/>
    </source>
</evidence>
<proteinExistence type="inferred from homology"/>
<comment type="similarity">
    <text evidence="1">Belongs to the RelE toxin family.</text>
</comment>
<dbReference type="InterPro" id="IPR051803">
    <property type="entry name" value="TA_system_RelE-like_toxin"/>
</dbReference>
<dbReference type="Proteomes" id="UP000605099">
    <property type="component" value="Unassembled WGS sequence"/>
</dbReference>
<dbReference type="InterPro" id="IPR035093">
    <property type="entry name" value="RelE/ParE_toxin_dom_sf"/>
</dbReference>
<dbReference type="EMBL" id="BMLK01000005">
    <property type="protein sequence ID" value="GGN46548.1"/>
    <property type="molecule type" value="Genomic_DNA"/>
</dbReference>
<dbReference type="RefSeq" id="WP_188818922.1">
    <property type="nucleotide sequence ID" value="NZ_BMLK01000005.1"/>
</dbReference>
<reference evidence="4" key="1">
    <citation type="journal article" date="2019" name="Int. J. Syst. Evol. Microbiol.">
        <title>The Global Catalogue of Microorganisms (GCM) 10K type strain sequencing project: providing services to taxonomists for standard genome sequencing and annotation.</title>
        <authorList>
            <consortium name="The Broad Institute Genomics Platform"/>
            <consortium name="The Broad Institute Genome Sequencing Center for Infectious Disease"/>
            <person name="Wu L."/>
            <person name="Ma J."/>
        </authorList>
    </citation>
    <scope>NUCLEOTIDE SEQUENCE [LARGE SCALE GENOMIC DNA]</scope>
    <source>
        <strain evidence="4">CGMCC 1.6784</strain>
    </source>
</reference>
<evidence type="ECO:0000313" key="4">
    <source>
        <dbReference type="Proteomes" id="UP000605099"/>
    </source>
</evidence>
<evidence type="ECO:0000256" key="2">
    <source>
        <dbReference type="ARBA" id="ARBA00022649"/>
    </source>
</evidence>
<keyword evidence="2" id="KW-1277">Toxin-antitoxin system</keyword>
<dbReference type="Gene3D" id="3.30.2310.20">
    <property type="entry name" value="RelE-like"/>
    <property type="match status" value="1"/>
</dbReference>
<evidence type="ECO:0000313" key="3">
    <source>
        <dbReference type="EMBL" id="GGN46548.1"/>
    </source>
</evidence>
<accession>A0ABQ2JFJ9</accession>
<dbReference type="Pfam" id="PF05016">
    <property type="entry name" value="ParE_toxin"/>
    <property type="match status" value="1"/>
</dbReference>
<protein>
    <recommendedName>
        <fullName evidence="5">Plasmid stabilization protein</fullName>
    </recommendedName>
</protein>
<sequence length="117" mass="12973">MSTPIRIQLAAEAEGDLQAIYNHRLKQRGAGGPDGADAILDTLYDAIESLIEYPLRGPVPPELDALGMTDWRQLSVWPYRIIYTAQGDLVTIAVVADSRRDFASLLERRLLQHGSRA</sequence>